<feature type="domain" description="Muskelin N-terminal" evidence="3">
    <location>
        <begin position="112"/>
        <end position="148"/>
    </location>
</feature>
<dbReference type="Gene3D" id="2.60.120.260">
    <property type="entry name" value="Galactose-binding domain-like"/>
    <property type="match status" value="1"/>
</dbReference>
<accession>M9MC19</accession>
<feature type="compositionally biased region" description="Low complexity" evidence="2">
    <location>
        <begin position="1226"/>
        <end position="1237"/>
    </location>
</feature>
<evidence type="ECO:0000256" key="1">
    <source>
        <dbReference type="ARBA" id="ARBA00022737"/>
    </source>
</evidence>
<keyword evidence="1" id="KW-0677">Repeat</keyword>
<feature type="compositionally biased region" description="Low complexity" evidence="2">
    <location>
        <begin position="186"/>
        <end position="222"/>
    </location>
</feature>
<dbReference type="InterPro" id="IPR010565">
    <property type="entry name" value="Muskelin_N"/>
</dbReference>
<dbReference type="Gene3D" id="2.120.10.80">
    <property type="entry name" value="Kelch-type beta propeller"/>
    <property type="match status" value="2"/>
</dbReference>
<gene>
    <name evidence="4" type="ORF">PANT_2d00067</name>
</gene>
<dbReference type="PANTHER" id="PTHR15526:SF5">
    <property type="entry name" value="MUSKELIN"/>
    <property type="match status" value="1"/>
</dbReference>
<feature type="compositionally biased region" description="Low complexity" evidence="2">
    <location>
        <begin position="28"/>
        <end position="42"/>
    </location>
</feature>
<protein>
    <recommendedName>
        <fullName evidence="3">Muskelin N-terminal domain-containing protein</fullName>
    </recommendedName>
</protein>
<feature type="region of interest" description="Disordered" evidence="2">
    <location>
        <begin position="677"/>
        <end position="709"/>
    </location>
</feature>
<feature type="domain" description="Muskelin N-terminal" evidence="3">
    <location>
        <begin position="231"/>
        <end position="326"/>
    </location>
</feature>
<dbReference type="PANTHER" id="PTHR15526">
    <property type="entry name" value="MUSKELIN"/>
    <property type="match status" value="1"/>
</dbReference>
<feature type="region of interest" description="Disordered" evidence="2">
    <location>
        <begin position="1122"/>
        <end position="1143"/>
    </location>
</feature>
<name>M9MC19_PSEA3</name>
<feature type="compositionally biased region" description="Low complexity" evidence="2">
    <location>
        <begin position="565"/>
        <end position="588"/>
    </location>
</feature>
<feature type="region of interest" description="Disordered" evidence="2">
    <location>
        <begin position="18"/>
        <end position="51"/>
    </location>
</feature>
<feature type="compositionally biased region" description="Low complexity" evidence="2">
    <location>
        <begin position="1130"/>
        <end position="1141"/>
    </location>
</feature>
<evidence type="ECO:0000259" key="3">
    <source>
        <dbReference type="Pfam" id="PF06588"/>
    </source>
</evidence>
<dbReference type="InterPro" id="IPR006652">
    <property type="entry name" value="Kelch_1"/>
</dbReference>
<organism evidence="4 5">
    <name type="scientific">Pseudozyma antarctica (strain T-34)</name>
    <name type="common">Yeast</name>
    <name type="synonym">Candida antarctica</name>
    <dbReference type="NCBI Taxonomy" id="1151754"/>
    <lineage>
        <taxon>Eukaryota</taxon>
        <taxon>Fungi</taxon>
        <taxon>Dikarya</taxon>
        <taxon>Basidiomycota</taxon>
        <taxon>Ustilaginomycotina</taxon>
        <taxon>Ustilaginomycetes</taxon>
        <taxon>Ustilaginales</taxon>
        <taxon>Ustilaginaceae</taxon>
        <taxon>Moesziomyces</taxon>
    </lineage>
</organism>
<dbReference type="GO" id="GO:0005737">
    <property type="term" value="C:cytoplasm"/>
    <property type="evidence" value="ECO:0007669"/>
    <property type="project" value="TreeGrafter"/>
</dbReference>
<reference evidence="5" key="1">
    <citation type="journal article" date="2013" name="Genome Announc.">
        <title>Genome sequence of the basidiomycetous yeast Pseudozyma antarctica T-34, a producer of the glycolipid biosurfactants mannosylerythritol lipids.</title>
        <authorList>
            <person name="Morita T."/>
            <person name="Koike H."/>
            <person name="Koyama Y."/>
            <person name="Hagiwara H."/>
            <person name="Ito E."/>
            <person name="Fukuoka T."/>
            <person name="Imura T."/>
            <person name="Machida M."/>
            <person name="Kitamoto D."/>
        </authorList>
    </citation>
    <scope>NUCLEOTIDE SEQUENCE [LARGE SCALE GENOMIC DNA]</scope>
    <source>
        <strain evidence="5">T-34</strain>
    </source>
</reference>
<sequence>MPGRSAVEARLASACTDRQMCRHRPPRATRASAALAAPLRTTIPPPRSGADLAFTPSASPLLTRPRAVHVLSRPGHAPSCAHTTMSSLAPPPDASDAITPLHQLLGSPNVPLKYSIAQASSWSGTYHPSNILHNRPHEMYSRWSGSSQHAVNSASSSSSSTGSGTGTGTGTGINPPAYLSQSAGTQSNTAAPSSSTASAASNPASSPSLSAALPPLASQSAASSRRTASVPVMSNAAASASGNVQKQYIILKLDKPSVVRSITFGKYHKPHPCNLRDFKVYGATTIDSLLPTSSVHGRPPATKRLLRGGLKNDAIPESFELRWLEDAATGSGSASSIDGAIRIPADGEPDRRSATNALVNTGNAVPFAIRYIKIVPLAAHTPNYNFSIWHVALAGVSDPALVNRVARSYDLHRHSSTTRLILKHLRQYGHHTAFQALLQSSRLGPPAPAEAAAPLQKMLPYSPLRPFEHPLLTSLFDALVRRGNWDEVEVCLNRAAYGGDAAAVQSAANSGSNTPLSPSTANLSRSGVWTQPWLKSMFSSYISRQIPKASWSHIHPSAPAPLPSTSPYHQSAASAPASAPASTPIAPSGRGGHAMVFDSDKGIAYLFGGWDGKRDLSDLWAYHVSENRWRLISADTQLQGGPSPRSCHKMCLDEKSGCIYLLGRYVDYKSANHAEPVPADSIAHPSRTTPAVSTLPQRTAASASPPGREADFFRFSTRSERWERLSADTHADGGPKLIFDHGLVIDAQNQMMYVFGGRVTDSDPTKFEFSGMWRYDIIQRSWTFLFDDRTSNGAKILSRSGHSMLLDSGRPGASGMSPSHTRQIWILGGQRGASATFLADMYTYNLATGAVREVSRNTAHNGPEAAFTQRATIDVAAREISVFIGLIGGRTERKRSAFWIYSIPRSSWRKVYEYEGGISSEFASDTINSGGAGGGMGAGLGVDEAMFGAGGVDGIDFDGELEGDEVPESGPLQALPAYSDDMSADEEMPIDPPANSWTAYTGQNVDASGTGAPAFATARSPHASTPIAGRSRADYGPGASSGMHPTEPQPRYATQLVFDDRKKVYYLHGGNPEDASDRSYRLDDFWRLTLLRPTPGEILRRAKFRVRRQRFLEMTRNLARMPNDSDDDFGASAPSAGVASVDVQPQPQPQLGLEALMYLQTEVGAVVDHSDESESRLFRRLMSHLLSAETSDWTARAPALDASADEAMSPLRGEAASSVVGGAMFSSPLNPNPGSSPHDSWGAAGFKRPRDEAETEEAEMGSSVSSLMSAEDGSETMLSASQVLQHRLKRSAGTAAAPKLPTLSVRDDEGRPSALYVERTRLFRELIEYFNPELVEPRAELGGCIEAALGA</sequence>
<dbReference type="Pfam" id="PF06588">
    <property type="entry name" value="Muskelin_N"/>
    <property type="match status" value="3"/>
</dbReference>
<feature type="region of interest" description="Disordered" evidence="2">
    <location>
        <begin position="562"/>
        <end position="591"/>
    </location>
</feature>
<feature type="compositionally biased region" description="Polar residues" evidence="2">
    <location>
        <begin position="143"/>
        <end position="154"/>
    </location>
</feature>
<dbReference type="Pfam" id="PF01344">
    <property type="entry name" value="Kelch_1"/>
    <property type="match status" value="1"/>
</dbReference>
<dbReference type="SUPFAM" id="SSF117281">
    <property type="entry name" value="Kelch motif"/>
    <property type="match status" value="1"/>
</dbReference>
<dbReference type="EMBL" id="DF196768">
    <property type="protein sequence ID" value="GAC71352.1"/>
    <property type="molecule type" value="Genomic_DNA"/>
</dbReference>
<feature type="compositionally biased region" description="Polar residues" evidence="2">
    <location>
        <begin position="686"/>
        <end position="702"/>
    </location>
</feature>
<feature type="domain" description="Muskelin N-terminal" evidence="3">
    <location>
        <begin position="358"/>
        <end position="442"/>
    </location>
</feature>
<dbReference type="OrthoDB" id="10052615at2759"/>
<dbReference type="Proteomes" id="UP000011976">
    <property type="component" value="Unassembled WGS sequence"/>
</dbReference>
<dbReference type="STRING" id="1151754.M9MC19"/>
<feature type="region of interest" description="Disordered" evidence="2">
    <location>
        <begin position="1017"/>
        <end position="1049"/>
    </location>
</feature>
<evidence type="ECO:0000313" key="4">
    <source>
        <dbReference type="EMBL" id="GAC71352.1"/>
    </source>
</evidence>
<dbReference type="InterPro" id="IPR052456">
    <property type="entry name" value="CTLH_complex_component"/>
</dbReference>
<evidence type="ECO:0000313" key="5">
    <source>
        <dbReference type="Proteomes" id="UP000011976"/>
    </source>
</evidence>
<dbReference type="InterPro" id="IPR006594">
    <property type="entry name" value="LisH"/>
</dbReference>
<feature type="region of interest" description="Disordered" evidence="2">
    <location>
        <begin position="142"/>
        <end position="222"/>
    </location>
</feature>
<evidence type="ECO:0000256" key="2">
    <source>
        <dbReference type="SAM" id="MobiDB-lite"/>
    </source>
</evidence>
<proteinExistence type="predicted"/>
<dbReference type="PROSITE" id="PS50896">
    <property type="entry name" value="LISH"/>
    <property type="match status" value="1"/>
</dbReference>
<feature type="region of interest" description="Disordered" evidence="2">
    <location>
        <begin position="1226"/>
        <end position="1264"/>
    </location>
</feature>
<dbReference type="InterPro" id="IPR015915">
    <property type="entry name" value="Kelch-typ_b-propeller"/>
</dbReference>